<gene>
    <name evidence="4" type="ORF">FPZ54_09105</name>
</gene>
<name>A0A518RFF4_9SPHN</name>
<dbReference type="InterPro" id="IPR006530">
    <property type="entry name" value="YD"/>
</dbReference>
<evidence type="ECO:0000313" key="4">
    <source>
        <dbReference type="EMBL" id="QDX26163.1"/>
    </source>
</evidence>
<reference evidence="4 5" key="1">
    <citation type="submission" date="2019-07" db="EMBL/GenBank/DDBJ databases">
        <title>Sphingomonas alkalisoli sp. nov., isolated from rhizosphere soil of Suaedae salsa.</title>
        <authorList>
            <person name="Zhang H."/>
            <person name="Xu L."/>
            <person name="Zhang J.-X."/>
            <person name="Sun J.-Q."/>
        </authorList>
    </citation>
    <scope>NUCLEOTIDE SEQUENCE [LARGE SCALE GENOMIC DNA]</scope>
    <source>
        <strain evidence="4 5">XS-10</strain>
    </source>
</reference>
<feature type="domain" description="Teneurin-like YD-shell" evidence="3">
    <location>
        <begin position="363"/>
        <end position="561"/>
    </location>
</feature>
<sequence>MFDITSERLKSVTNGVGKTVSYQHDASGRLTRVTQPEGNYTKLTYDGRGNITETRAVAKSGSGLSDIVETASFPSTCSNPVTCNQPTSTTDARGKTTDYTYSSTHGGVLTVTLPAPSGSGTRPQTRYTYATQQAQIKNGYGSIVGSGQNVTLLTGVSQCLTGSVCTGTDDEQKQTIAYGSTGVANNLLPTSVTVAAGDGTVSSTTTASYDAIGNLTTVDGPLSGTADTTTYRYDSYRRPVGMIAPDPDGAGARKRRATKLTYNANGFNTVTELGIVNGTSDTDWAAFVTTHKVETSFDGDGRATRQVLRSGSTIYGVTDMSYDAAGRANCVAQRMNPAAWATVTTACTAQTAGSDGPDRIAQTLYDAAGRVIRTIGSKGISGGEVHETATWTDNGQLRTLMDGMGNPTTFEYDGFDRLKKTRYPSTVVGSLASSATDYEELTYDAGSNVTNRRLRDGNSIGYTYDDLNRVTTKNLPGTEPDVSYTYNLLGHLTGASQTGNALTYTFDALGRNVGETGPQGTISYLYDAAGRRTRTTYPGTGLYVAYDYDVTGNVTAIRENGAASGAGVLATYGYDDQGRRTSLTRGNGVVTSYGYDSVSRLTSLAHNLAGTIQDTTSTFTYNSAGQIKTRAISNDVYAWTGGATVDRGYTRNGLNQYTAAGGTSFSYDGKGNLTASGSESYTYSSENLLKTGPSSVTLTYDPLLRLYQSSTAARRFAYDGGNVIAEYNTSNTLQARHVFGPGADEAIVSYDASGNRSWLIADERGSIVAKTNGSGAPTAIMAYDEYGIPDGDDVGRFRYTGQAWLPELGHQYYKARMYSPTLGRFMQTDPIGYGDGMNLYAYVGNDPVNLIDPDGMEGVCAHLVDENGNPISGGCNRWGNGGGVAQPSRHAPHHEPREVVLEIVVTAKRLPREGLMGKKILDDILDCGIEQLGLSTVLSADLVRRGLPEPGSKRFVTRGSSPGTSKLSSSLSKAFPQKIPRTWTPDLSFFTLEIRAQYGALVEFRLPLAAQQVDCFR</sequence>
<dbReference type="PANTHER" id="PTHR32305">
    <property type="match status" value="1"/>
</dbReference>
<organism evidence="4 5">
    <name type="scientific">Sphingomonas suaedae</name>
    <dbReference type="NCBI Taxonomy" id="2599297"/>
    <lineage>
        <taxon>Bacteria</taxon>
        <taxon>Pseudomonadati</taxon>
        <taxon>Pseudomonadota</taxon>
        <taxon>Alphaproteobacteria</taxon>
        <taxon>Sphingomonadales</taxon>
        <taxon>Sphingomonadaceae</taxon>
        <taxon>Sphingomonas</taxon>
    </lineage>
</organism>
<protein>
    <submittedName>
        <fullName evidence="4">RHS repeat-associated core domain-containing protein</fullName>
    </submittedName>
</protein>
<accession>A0A518RFF4</accession>
<feature type="domain" description="Teneurin-like YD-shell" evidence="3">
    <location>
        <begin position="654"/>
        <end position="848"/>
    </location>
</feature>
<keyword evidence="5" id="KW-1185">Reference proteome</keyword>
<dbReference type="Gene3D" id="2.180.10.10">
    <property type="entry name" value="RHS repeat-associated core"/>
    <property type="match status" value="3"/>
</dbReference>
<feature type="compositionally biased region" description="Low complexity" evidence="2">
    <location>
        <begin position="959"/>
        <end position="971"/>
    </location>
</feature>
<evidence type="ECO:0000256" key="2">
    <source>
        <dbReference type="SAM" id="MobiDB-lite"/>
    </source>
</evidence>
<dbReference type="EMBL" id="CP042239">
    <property type="protein sequence ID" value="QDX26163.1"/>
    <property type="molecule type" value="Genomic_DNA"/>
</dbReference>
<dbReference type="InterPro" id="IPR031325">
    <property type="entry name" value="RHS_repeat"/>
</dbReference>
<dbReference type="RefSeq" id="WP_145846566.1">
    <property type="nucleotide sequence ID" value="NZ_CP042239.1"/>
</dbReference>
<evidence type="ECO:0000313" key="5">
    <source>
        <dbReference type="Proteomes" id="UP000318055"/>
    </source>
</evidence>
<dbReference type="PANTHER" id="PTHR32305:SF15">
    <property type="entry name" value="PROTEIN RHSA-RELATED"/>
    <property type="match status" value="1"/>
</dbReference>
<evidence type="ECO:0000259" key="3">
    <source>
        <dbReference type="Pfam" id="PF25023"/>
    </source>
</evidence>
<dbReference type="InterPro" id="IPR050708">
    <property type="entry name" value="T6SS_VgrG/RHS"/>
</dbReference>
<dbReference type="Pfam" id="PF25023">
    <property type="entry name" value="TEN_YD-shell"/>
    <property type="match status" value="2"/>
</dbReference>
<dbReference type="Pfam" id="PF05593">
    <property type="entry name" value="RHS_repeat"/>
    <property type="match status" value="2"/>
</dbReference>
<feature type="region of interest" description="Disordered" evidence="2">
    <location>
        <begin position="951"/>
        <end position="971"/>
    </location>
</feature>
<evidence type="ECO:0000256" key="1">
    <source>
        <dbReference type="ARBA" id="ARBA00022737"/>
    </source>
</evidence>
<keyword evidence="1" id="KW-0677">Repeat</keyword>
<proteinExistence type="predicted"/>
<dbReference type="NCBIfam" id="TIGR01643">
    <property type="entry name" value="YD_repeat_2x"/>
    <property type="match status" value="1"/>
</dbReference>
<dbReference type="OrthoDB" id="6057489at2"/>
<dbReference type="NCBIfam" id="TIGR03696">
    <property type="entry name" value="Rhs_assc_core"/>
    <property type="match status" value="1"/>
</dbReference>
<dbReference type="InterPro" id="IPR022385">
    <property type="entry name" value="Rhs_assc_core"/>
</dbReference>
<dbReference type="KEGG" id="ssua:FPZ54_09105"/>
<dbReference type="InterPro" id="IPR056823">
    <property type="entry name" value="TEN-like_YD-shell"/>
</dbReference>
<dbReference type="AlphaFoldDB" id="A0A518RFF4"/>
<dbReference type="Proteomes" id="UP000318055">
    <property type="component" value="Chromosome"/>
</dbReference>